<dbReference type="Proteomes" id="UP000307507">
    <property type="component" value="Unassembled WGS sequence"/>
</dbReference>
<keyword evidence="2" id="KW-1185">Reference proteome</keyword>
<evidence type="ECO:0000313" key="2">
    <source>
        <dbReference type="Proteomes" id="UP000307507"/>
    </source>
</evidence>
<evidence type="ECO:0000313" key="1">
    <source>
        <dbReference type="EMBL" id="THF52933.1"/>
    </source>
</evidence>
<accession>A0A4S4A3T3</accession>
<name>A0A4S4A3T3_9FLAO</name>
<sequence>MENETYIKHKIKESIVELKSIFLKIHSREDLLKYQKEKNIGYAEIEIIAMLKFDFAWGAKKLYKQICFFLENQRMLEYLHQFKESLELFYVNDHSILKGAKSAHTGEILSLLLIEIEDFLNVFEYYGENEIEYLLKRTGIIYLETILNNSAMIINDLNRNPKTETEVYNVIKIVCKSIFPEANYPTTTFNKIAKEYKPDILIPYLNCAIEYKYAESEQKLKETIDQIFVDVHGYSDNSTYKIFYAVFYVKTDIWGRKKFEKVWQEKGFPKNWIGIYVVG</sequence>
<dbReference type="Pfam" id="PF18742">
    <property type="entry name" value="DpnII-MboI"/>
    <property type="match status" value="1"/>
</dbReference>
<dbReference type="AlphaFoldDB" id="A0A4S4A3T3"/>
<dbReference type="OrthoDB" id="1094214at2"/>
<gene>
    <name evidence="1" type="ORF">E6C50_01625</name>
</gene>
<dbReference type="EMBL" id="SSNZ01000001">
    <property type="protein sequence ID" value="THF52933.1"/>
    <property type="molecule type" value="Genomic_DNA"/>
</dbReference>
<comment type="caution">
    <text evidence="1">The sequence shown here is derived from an EMBL/GenBank/DDBJ whole genome shotgun (WGS) entry which is preliminary data.</text>
</comment>
<organism evidence="1 2">
    <name type="scientific">Flavobacterium supellecticarium</name>
    <dbReference type="NCBI Taxonomy" id="2565924"/>
    <lineage>
        <taxon>Bacteria</taxon>
        <taxon>Pseudomonadati</taxon>
        <taxon>Bacteroidota</taxon>
        <taxon>Flavobacteriia</taxon>
        <taxon>Flavobacteriales</taxon>
        <taxon>Flavobacteriaceae</taxon>
        <taxon>Flavobacterium</taxon>
    </lineage>
</organism>
<protein>
    <submittedName>
        <fullName evidence="1">Uncharacterized protein</fullName>
    </submittedName>
</protein>
<proteinExistence type="predicted"/>
<dbReference type="RefSeq" id="WP_136401458.1">
    <property type="nucleotide sequence ID" value="NZ_SSNZ01000001.1"/>
</dbReference>
<reference evidence="1 2" key="1">
    <citation type="submission" date="2019-04" db="EMBL/GenBank/DDBJ databases">
        <title>Flavobacterium sp. nov. isolated from construction timber.</title>
        <authorList>
            <person name="Lin S.-Y."/>
            <person name="Chang C.-T."/>
            <person name="Young C.-C."/>
        </authorList>
    </citation>
    <scope>NUCLEOTIDE SEQUENCE [LARGE SCALE GENOMIC DNA]</scope>
    <source>
        <strain evidence="1 2">CC-CTC003</strain>
    </source>
</reference>